<feature type="compositionally biased region" description="Basic and acidic residues" evidence="1">
    <location>
        <begin position="1"/>
        <end position="15"/>
    </location>
</feature>
<dbReference type="EMBL" id="ML979132">
    <property type="protein sequence ID" value="KAF1921676.1"/>
    <property type="molecule type" value="Genomic_DNA"/>
</dbReference>
<gene>
    <name evidence="3" type="ORF">BDU57DRAFT_535307</name>
</gene>
<feature type="domain" description="Small EDRK-rich factor-like N-terminal" evidence="2">
    <location>
        <begin position="1"/>
        <end position="36"/>
    </location>
</feature>
<dbReference type="OrthoDB" id="18018at2759"/>
<keyword evidence="4" id="KW-1185">Reference proteome</keyword>
<dbReference type="InterPro" id="IPR007513">
    <property type="entry name" value="SERF-like_N"/>
</dbReference>
<reference evidence="3" key="1">
    <citation type="journal article" date="2020" name="Stud. Mycol.">
        <title>101 Dothideomycetes genomes: a test case for predicting lifestyles and emergence of pathogens.</title>
        <authorList>
            <person name="Haridas S."/>
            <person name="Albert R."/>
            <person name="Binder M."/>
            <person name="Bloem J."/>
            <person name="Labutti K."/>
            <person name="Salamov A."/>
            <person name="Andreopoulos B."/>
            <person name="Baker S."/>
            <person name="Barry K."/>
            <person name="Bills G."/>
            <person name="Bluhm B."/>
            <person name="Cannon C."/>
            <person name="Castanera R."/>
            <person name="Culley D."/>
            <person name="Daum C."/>
            <person name="Ezra D."/>
            <person name="Gonzalez J."/>
            <person name="Henrissat B."/>
            <person name="Kuo A."/>
            <person name="Liang C."/>
            <person name="Lipzen A."/>
            <person name="Lutzoni F."/>
            <person name="Magnuson J."/>
            <person name="Mondo S."/>
            <person name="Nolan M."/>
            <person name="Ohm R."/>
            <person name="Pangilinan J."/>
            <person name="Park H.-J."/>
            <person name="Ramirez L."/>
            <person name="Alfaro M."/>
            <person name="Sun H."/>
            <person name="Tritt A."/>
            <person name="Yoshinaga Y."/>
            <person name="Zwiers L.-H."/>
            <person name="Turgeon B."/>
            <person name="Goodwin S."/>
            <person name="Spatafora J."/>
            <person name="Crous P."/>
            <person name="Grigoriev I."/>
        </authorList>
    </citation>
    <scope>NUCLEOTIDE SEQUENCE</scope>
    <source>
        <strain evidence="3">HMLAC05119</strain>
    </source>
</reference>
<dbReference type="Pfam" id="PF04419">
    <property type="entry name" value="SERF-like_N"/>
    <property type="match status" value="1"/>
</dbReference>
<feature type="region of interest" description="Disordered" evidence="1">
    <location>
        <begin position="1"/>
        <end position="58"/>
    </location>
</feature>
<accession>A0A6A5R4H5</accession>
<protein>
    <recommendedName>
        <fullName evidence="2">Small EDRK-rich factor-like N-terminal domain-containing protein</fullName>
    </recommendedName>
</protein>
<evidence type="ECO:0000259" key="2">
    <source>
        <dbReference type="Pfam" id="PF04419"/>
    </source>
</evidence>
<proteinExistence type="predicted"/>
<name>A0A6A5R4H5_AMPQU</name>
<sequence length="58" mass="6307">MSRGNQRDKDRERAQKAASAGKNKNTQSGTAFARTKEEQAAIMRAKQQAAEAKKTGAK</sequence>
<dbReference type="Proteomes" id="UP000800096">
    <property type="component" value="Unassembled WGS sequence"/>
</dbReference>
<evidence type="ECO:0000256" key="1">
    <source>
        <dbReference type="SAM" id="MobiDB-lite"/>
    </source>
</evidence>
<dbReference type="AlphaFoldDB" id="A0A6A5R4H5"/>
<evidence type="ECO:0000313" key="3">
    <source>
        <dbReference type="EMBL" id="KAF1921676.1"/>
    </source>
</evidence>
<organism evidence="3 4">
    <name type="scientific">Ampelomyces quisqualis</name>
    <name type="common">Powdery mildew agent</name>
    <dbReference type="NCBI Taxonomy" id="50730"/>
    <lineage>
        <taxon>Eukaryota</taxon>
        <taxon>Fungi</taxon>
        <taxon>Dikarya</taxon>
        <taxon>Ascomycota</taxon>
        <taxon>Pezizomycotina</taxon>
        <taxon>Dothideomycetes</taxon>
        <taxon>Pleosporomycetidae</taxon>
        <taxon>Pleosporales</taxon>
        <taxon>Pleosporineae</taxon>
        <taxon>Phaeosphaeriaceae</taxon>
        <taxon>Ampelomyces</taxon>
    </lineage>
</organism>
<evidence type="ECO:0000313" key="4">
    <source>
        <dbReference type="Proteomes" id="UP000800096"/>
    </source>
</evidence>